<gene>
    <name evidence="1" type="ORF">RCOM_0573390</name>
</gene>
<dbReference type="AlphaFoldDB" id="B9SUJ0"/>
<dbReference type="EMBL" id="EQ974147">
    <property type="protein sequence ID" value="EEF32746.1"/>
    <property type="molecule type" value="Genomic_DNA"/>
</dbReference>
<proteinExistence type="predicted"/>
<keyword evidence="2" id="KW-1185">Reference proteome</keyword>
<evidence type="ECO:0000313" key="1">
    <source>
        <dbReference type="EMBL" id="EEF32746.1"/>
    </source>
</evidence>
<protein>
    <submittedName>
        <fullName evidence="1">Uncharacterized protein</fullName>
    </submittedName>
</protein>
<reference evidence="2" key="1">
    <citation type="journal article" date="2010" name="Nat. Biotechnol.">
        <title>Draft genome sequence of the oilseed species Ricinus communis.</title>
        <authorList>
            <person name="Chan A.P."/>
            <person name="Crabtree J."/>
            <person name="Zhao Q."/>
            <person name="Lorenzi H."/>
            <person name="Orvis J."/>
            <person name="Puiu D."/>
            <person name="Melake-Berhan A."/>
            <person name="Jones K.M."/>
            <person name="Redman J."/>
            <person name="Chen G."/>
            <person name="Cahoon E.B."/>
            <person name="Gedil M."/>
            <person name="Stanke M."/>
            <person name="Haas B.J."/>
            <person name="Wortman J.R."/>
            <person name="Fraser-Liggett C.M."/>
            <person name="Ravel J."/>
            <person name="Rabinowicz P.D."/>
        </authorList>
    </citation>
    <scope>NUCLEOTIDE SEQUENCE [LARGE SCALE GENOMIC DNA]</scope>
    <source>
        <strain evidence="2">cv. Hale</strain>
    </source>
</reference>
<sequence>MMSIHENCMHSQGKCHSTLYHIHTHRFTSIRKMFIGYDSMTEAQPSILSYGHAIADIKIRTHAYRSWQWEYAVEAQTSYKAFRNFKTSITFHMTNVSLLTLDPTTKTSLLGFSEASFSA</sequence>
<accession>B9SUJ0</accession>
<evidence type="ECO:0000313" key="2">
    <source>
        <dbReference type="Proteomes" id="UP000008311"/>
    </source>
</evidence>
<dbReference type="InParanoid" id="B9SUJ0"/>
<name>B9SUJ0_RICCO</name>
<dbReference type="Proteomes" id="UP000008311">
    <property type="component" value="Unassembled WGS sequence"/>
</dbReference>
<organism evidence="1 2">
    <name type="scientific">Ricinus communis</name>
    <name type="common">Castor bean</name>
    <dbReference type="NCBI Taxonomy" id="3988"/>
    <lineage>
        <taxon>Eukaryota</taxon>
        <taxon>Viridiplantae</taxon>
        <taxon>Streptophyta</taxon>
        <taxon>Embryophyta</taxon>
        <taxon>Tracheophyta</taxon>
        <taxon>Spermatophyta</taxon>
        <taxon>Magnoliopsida</taxon>
        <taxon>eudicotyledons</taxon>
        <taxon>Gunneridae</taxon>
        <taxon>Pentapetalae</taxon>
        <taxon>rosids</taxon>
        <taxon>fabids</taxon>
        <taxon>Malpighiales</taxon>
        <taxon>Euphorbiaceae</taxon>
        <taxon>Acalyphoideae</taxon>
        <taxon>Acalypheae</taxon>
        <taxon>Ricinus</taxon>
    </lineage>
</organism>